<evidence type="ECO:0000256" key="4">
    <source>
        <dbReference type="ARBA" id="ARBA00022679"/>
    </source>
</evidence>
<dbReference type="Gene3D" id="3.40.50.150">
    <property type="entry name" value="Vaccinia Virus protein VP39"/>
    <property type="match status" value="1"/>
</dbReference>
<proteinExistence type="predicted"/>
<reference evidence="8" key="1">
    <citation type="journal article" date="2019" name="Int. J. Syst. Evol. Microbiol.">
        <title>The Global Catalogue of Microorganisms (GCM) 10K type strain sequencing project: providing services to taxonomists for standard genome sequencing and annotation.</title>
        <authorList>
            <consortium name="The Broad Institute Genomics Platform"/>
            <consortium name="The Broad Institute Genome Sequencing Center for Infectious Disease"/>
            <person name="Wu L."/>
            <person name="Ma J."/>
        </authorList>
    </citation>
    <scope>NUCLEOTIDE SEQUENCE [LARGE SCALE GENOMIC DNA]</scope>
    <source>
        <strain evidence="8">KCTC 42899</strain>
    </source>
</reference>
<accession>A0ABV7R0W7</accession>
<dbReference type="SUPFAM" id="SSF53335">
    <property type="entry name" value="S-adenosyl-L-methionine-dependent methyltransferases"/>
    <property type="match status" value="1"/>
</dbReference>
<dbReference type="NCBIfam" id="TIGR02467">
    <property type="entry name" value="CbiE"/>
    <property type="match status" value="1"/>
</dbReference>
<dbReference type="InterPro" id="IPR035996">
    <property type="entry name" value="4pyrrol_Methylase_sf"/>
</dbReference>
<feature type="domain" description="Tetrapyrrole methylase" evidence="6">
    <location>
        <begin position="6"/>
        <end position="191"/>
    </location>
</feature>
<keyword evidence="3" id="KW-0489">Methyltransferase</keyword>
<sequence>MGDPWLTIVGLGEDGLPGLPAASRDALDRAEIVFGAPRHLTLAGLAGNARAREWPVPFDIAPLIARRGQRVAALVSGDPFWFGAGGTLAAALEPGEWCALPMPGVFSLAAARLGWRLEDTPCLGLHAAPFARLRPHLARGCRVLVTLRDGAAVGALAEWLAAQGLGAMRIAVLERLGGPAERIRRMTACDLAPDDIAAPVAVALDGADLPAGTGLPRGFGLPDDAFAHDGQITKRAIRAVTLSALAPRPGELLWDIGAGSGSVSVEWCLNGGRAICIEPRADRIANIAANIDRFGLSDRMRAVQGAAPGVFAGLPAPDAIFVGGGADADLIPALPPARLVINAVTLETEALLAALHAERGGRLMRLSIEEAAPLGRMRGWTPARAVTQWSWP</sequence>
<dbReference type="Gene3D" id="3.40.1010.10">
    <property type="entry name" value="Cobalt-precorrin-4 Transmethylase, Domain 1"/>
    <property type="match status" value="1"/>
</dbReference>
<evidence type="ECO:0000256" key="3">
    <source>
        <dbReference type="ARBA" id="ARBA00022603"/>
    </source>
</evidence>
<evidence type="ECO:0000256" key="2">
    <source>
        <dbReference type="ARBA" id="ARBA00022573"/>
    </source>
</evidence>
<keyword evidence="5" id="KW-0949">S-adenosyl-L-methionine</keyword>
<keyword evidence="4" id="KW-0808">Transferase</keyword>
<dbReference type="InterPro" id="IPR000878">
    <property type="entry name" value="4pyrrol_Mease"/>
</dbReference>
<organism evidence="7 8">
    <name type="scientific">Paracoccus mangrovi</name>
    <dbReference type="NCBI Taxonomy" id="1715645"/>
    <lineage>
        <taxon>Bacteria</taxon>
        <taxon>Pseudomonadati</taxon>
        <taxon>Pseudomonadota</taxon>
        <taxon>Alphaproteobacteria</taxon>
        <taxon>Rhodobacterales</taxon>
        <taxon>Paracoccaceae</taxon>
        <taxon>Paracoccus</taxon>
    </lineage>
</organism>
<dbReference type="InterPro" id="IPR012818">
    <property type="entry name" value="CbiE"/>
</dbReference>
<dbReference type="PIRSF" id="PIRSF036428">
    <property type="entry name" value="CobL"/>
    <property type="match status" value="1"/>
</dbReference>
<evidence type="ECO:0000256" key="1">
    <source>
        <dbReference type="ARBA" id="ARBA00004953"/>
    </source>
</evidence>
<dbReference type="NCBIfam" id="TIGR02469">
    <property type="entry name" value="CbiT"/>
    <property type="match status" value="1"/>
</dbReference>
<evidence type="ECO:0000259" key="6">
    <source>
        <dbReference type="Pfam" id="PF00590"/>
    </source>
</evidence>
<dbReference type="CDD" id="cd11644">
    <property type="entry name" value="Precorrin-6Y-MT"/>
    <property type="match status" value="1"/>
</dbReference>
<evidence type="ECO:0000256" key="5">
    <source>
        <dbReference type="ARBA" id="ARBA00022691"/>
    </source>
</evidence>
<comment type="pathway">
    <text evidence="1">Cofactor biosynthesis; adenosylcobalamin biosynthesis.</text>
</comment>
<gene>
    <name evidence="7" type="primary">cbiE</name>
    <name evidence="7" type="ORF">ACFOMH_07435</name>
</gene>
<protein>
    <submittedName>
        <fullName evidence="7">Precorrin-6y C5,15-methyltransferase (Decarboxylating) subunit CbiE</fullName>
    </submittedName>
</protein>
<dbReference type="RefSeq" id="WP_377743617.1">
    <property type="nucleotide sequence ID" value="NZ_JBHRXJ010000004.1"/>
</dbReference>
<comment type="caution">
    <text evidence="7">The sequence shown here is derived from an EMBL/GenBank/DDBJ whole genome shotgun (WGS) entry which is preliminary data.</text>
</comment>
<name>A0ABV7R0W7_9RHOB</name>
<dbReference type="PANTHER" id="PTHR43182:SF1">
    <property type="entry name" value="COBALT-PRECORRIN-7 C(5)-METHYLTRANSFERASE"/>
    <property type="match status" value="1"/>
</dbReference>
<dbReference type="InterPro" id="IPR014008">
    <property type="entry name" value="Cbl_synth_MTase_CbiT"/>
</dbReference>
<dbReference type="InterPro" id="IPR006365">
    <property type="entry name" value="Cbl_synth_CobL"/>
</dbReference>
<dbReference type="Pfam" id="PF00590">
    <property type="entry name" value="TP_methylase"/>
    <property type="match status" value="1"/>
</dbReference>
<evidence type="ECO:0000313" key="8">
    <source>
        <dbReference type="Proteomes" id="UP001595721"/>
    </source>
</evidence>
<dbReference type="EMBL" id="JBHRXJ010000004">
    <property type="protein sequence ID" value="MFC3528009.1"/>
    <property type="molecule type" value="Genomic_DNA"/>
</dbReference>
<dbReference type="InterPro" id="IPR029063">
    <property type="entry name" value="SAM-dependent_MTases_sf"/>
</dbReference>
<dbReference type="InterPro" id="IPR050714">
    <property type="entry name" value="Cobalamin_biosynth_MTase"/>
</dbReference>
<keyword evidence="2" id="KW-0169">Cobalamin biosynthesis</keyword>
<dbReference type="SUPFAM" id="SSF53790">
    <property type="entry name" value="Tetrapyrrole methylase"/>
    <property type="match status" value="1"/>
</dbReference>
<evidence type="ECO:0000313" key="7">
    <source>
        <dbReference type="EMBL" id="MFC3528009.1"/>
    </source>
</evidence>
<keyword evidence="8" id="KW-1185">Reference proteome</keyword>
<dbReference type="InterPro" id="IPR014777">
    <property type="entry name" value="4pyrrole_Mease_sub1"/>
</dbReference>
<dbReference type="PANTHER" id="PTHR43182">
    <property type="entry name" value="COBALT-PRECORRIN-6B C(15)-METHYLTRANSFERASE (DECARBOXYLATING)"/>
    <property type="match status" value="1"/>
</dbReference>
<dbReference type="Proteomes" id="UP001595721">
    <property type="component" value="Unassembled WGS sequence"/>
</dbReference>